<keyword evidence="5" id="KW-1185">Reference proteome</keyword>
<protein>
    <submittedName>
        <fullName evidence="4">Protein and hpcep</fullName>
    </submittedName>
</protein>
<name>A0A0M8MX38_9BASI</name>
<dbReference type="SUPFAM" id="SSF56529">
    <property type="entry name" value="FAH"/>
    <property type="match status" value="1"/>
</dbReference>
<dbReference type="GO" id="GO:0018773">
    <property type="term" value="F:acetylpyruvate hydrolase activity"/>
    <property type="evidence" value="ECO:0007669"/>
    <property type="project" value="TreeGrafter"/>
</dbReference>
<dbReference type="FunFam" id="3.90.850.10:FF:000003">
    <property type="entry name" value="Fumarylacetoacetate hydrolase domain-containing 1"/>
    <property type="match status" value="1"/>
</dbReference>
<dbReference type="VEuPathDB" id="FungiDB:Malapachy_3207"/>
<dbReference type="Pfam" id="PF01557">
    <property type="entry name" value="FAA_hydrolase"/>
    <property type="match status" value="1"/>
</dbReference>
<dbReference type="Proteomes" id="UP000037751">
    <property type="component" value="Unassembled WGS sequence"/>
</dbReference>
<dbReference type="Gene3D" id="3.90.850.10">
    <property type="entry name" value="Fumarylacetoacetase-like, C-terminal domain"/>
    <property type="match status" value="1"/>
</dbReference>
<dbReference type="GO" id="GO:0019752">
    <property type="term" value="P:carboxylic acid metabolic process"/>
    <property type="evidence" value="ECO:0007669"/>
    <property type="project" value="UniProtKB-ARBA"/>
</dbReference>
<organism evidence="4 5">
    <name type="scientific">Malassezia pachydermatis</name>
    <dbReference type="NCBI Taxonomy" id="77020"/>
    <lineage>
        <taxon>Eukaryota</taxon>
        <taxon>Fungi</taxon>
        <taxon>Dikarya</taxon>
        <taxon>Basidiomycota</taxon>
        <taxon>Ustilaginomycotina</taxon>
        <taxon>Malasseziomycetes</taxon>
        <taxon>Malasseziales</taxon>
        <taxon>Malasseziaceae</taxon>
        <taxon>Malassezia</taxon>
    </lineage>
</organism>
<dbReference type="InterPro" id="IPR036663">
    <property type="entry name" value="Fumarylacetoacetase_C_sf"/>
</dbReference>
<dbReference type="InterPro" id="IPR011234">
    <property type="entry name" value="Fumarylacetoacetase-like_C"/>
</dbReference>
<dbReference type="RefSeq" id="XP_017993686.1">
    <property type="nucleotide sequence ID" value="XM_018137684.1"/>
</dbReference>
<accession>A0A0M8MX38</accession>
<dbReference type="PANTHER" id="PTHR11820:SF7">
    <property type="entry name" value="ACYLPYRUVASE FAHD1, MITOCHONDRIAL"/>
    <property type="match status" value="1"/>
</dbReference>
<dbReference type="PANTHER" id="PTHR11820">
    <property type="entry name" value="ACYLPYRUVASE"/>
    <property type="match status" value="1"/>
</dbReference>
<dbReference type="GO" id="GO:0046872">
    <property type="term" value="F:metal ion binding"/>
    <property type="evidence" value="ECO:0007669"/>
    <property type="project" value="UniProtKB-KW"/>
</dbReference>
<feature type="domain" description="Fumarylacetoacetase-like C-terminal" evidence="3">
    <location>
        <begin position="11"/>
        <end position="200"/>
    </location>
</feature>
<evidence type="ECO:0000313" key="5">
    <source>
        <dbReference type="Proteomes" id="UP000037751"/>
    </source>
</evidence>
<dbReference type="EMBL" id="LGAV01000001">
    <property type="protein sequence ID" value="KOS16054.1"/>
    <property type="molecule type" value="Genomic_DNA"/>
</dbReference>
<dbReference type="GeneID" id="28729560"/>
<dbReference type="GO" id="GO:0005739">
    <property type="term" value="C:mitochondrion"/>
    <property type="evidence" value="ECO:0007669"/>
    <property type="project" value="TreeGrafter"/>
</dbReference>
<proteinExistence type="inferred from homology"/>
<keyword evidence="2" id="KW-0479">Metal-binding</keyword>
<comment type="caution">
    <text evidence="4">The sequence shown here is derived from an EMBL/GenBank/DDBJ whole genome shotgun (WGS) entry which is preliminary data.</text>
</comment>
<evidence type="ECO:0000313" key="4">
    <source>
        <dbReference type="EMBL" id="KOS16054.1"/>
    </source>
</evidence>
<comment type="similarity">
    <text evidence="1">Belongs to the FAH family.</text>
</comment>
<evidence type="ECO:0000256" key="1">
    <source>
        <dbReference type="ARBA" id="ARBA00010211"/>
    </source>
</evidence>
<sequence length="227" mass="24590">MLSSFRTTGRKIVAIGRNFADHAKELNNAVPTEPFFFLKPTSSYISNNQAIEIPKGVIAHHEVELAVVIGKTGRDIQEKDAENYIGGYALAIDLTARNMQDKVKKAGLPWSAAKGFDTFTPISDLIAKEKISDPHNVNLWLKVDGETRQSGNTSDMIFSIPRLISHVSSIMTLEQGDVMLTGTPKGVSQLKDGQTVTCGLGLPGSPSSLAELKFLVKNRVGGYAFEG</sequence>
<gene>
    <name evidence="4" type="ORF">Malapachy_3207</name>
</gene>
<evidence type="ECO:0000259" key="3">
    <source>
        <dbReference type="Pfam" id="PF01557"/>
    </source>
</evidence>
<reference evidence="4 5" key="1">
    <citation type="submission" date="2015-07" db="EMBL/GenBank/DDBJ databases">
        <title>Draft Genome Sequence of Malassezia furfur CBS1878 and Malassezia pachydermatis CBS1879.</title>
        <authorList>
            <person name="Triana S."/>
            <person name="Ohm R."/>
            <person name="Gonzalez A."/>
            <person name="DeCock H."/>
            <person name="Restrepo S."/>
            <person name="Celis A."/>
        </authorList>
    </citation>
    <scope>NUCLEOTIDE SEQUENCE [LARGE SCALE GENOMIC DNA]</scope>
    <source>
        <strain evidence="4 5">CBS 1879</strain>
    </source>
</reference>
<dbReference type="AlphaFoldDB" id="A0A0M8MX38"/>
<dbReference type="OrthoDB" id="74910at2759"/>
<evidence type="ECO:0000256" key="2">
    <source>
        <dbReference type="ARBA" id="ARBA00022723"/>
    </source>
</evidence>
<dbReference type="STRING" id="77020.A0A0M8MX38"/>